<dbReference type="OrthoDB" id="34513at10239"/>
<dbReference type="RefSeq" id="YP_009207839.1">
    <property type="nucleotide sequence ID" value="NC_028899.1"/>
</dbReference>
<accession>A0A0K2QQH5</accession>
<proteinExistence type="predicted"/>
<keyword evidence="3" id="KW-1185">Reference proteome</keyword>
<feature type="region of interest" description="Disordered" evidence="1">
    <location>
        <begin position="120"/>
        <end position="150"/>
    </location>
</feature>
<evidence type="ECO:0000256" key="1">
    <source>
        <dbReference type="SAM" id="MobiDB-lite"/>
    </source>
</evidence>
<dbReference type="KEGG" id="vg:26634496"/>
<dbReference type="EMBL" id="AP014927">
    <property type="protein sequence ID" value="BAS04827.1"/>
    <property type="molecule type" value="Genomic_DNA"/>
</dbReference>
<organism evidence="2 3">
    <name type="scientific">Ralstonia phage RSF1</name>
    <dbReference type="NCBI Taxonomy" id="1689679"/>
    <lineage>
        <taxon>Viruses</taxon>
        <taxon>Duplodnaviria</taxon>
        <taxon>Heunggongvirae</taxon>
        <taxon>Uroviricota</taxon>
        <taxon>Caudoviricetes</taxon>
        <taxon>Chimalliviridae</taxon>
        <taxon>Chiangmaivirus</taxon>
        <taxon>Chiangmaivirus RSF1</taxon>
    </lineage>
</organism>
<name>A0A0K2QQH5_9CAUD</name>
<sequence>MTNGAKSGTIKFLDIEYSIEGLEKAIGKSNETYIEPNSTFHELSFDQSQLPADWREKFRKPIVTQREGKYVLVFMPENGPVLSQGFKAKFITKYNLNQAKPYVAPQVDVNAPIYEAPAPRTFEKKSYDRPKQYQGGGGYNKSNHRYGGRS</sequence>
<evidence type="ECO:0000313" key="2">
    <source>
        <dbReference type="EMBL" id="BAS04827.1"/>
    </source>
</evidence>
<evidence type="ECO:0000313" key="3">
    <source>
        <dbReference type="Proteomes" id="UP000202583"/>
    </source>
</evidence>
<feature type="compositionally biased region" description="Basic and acidic residues" evidence="1">
    <location>
        <begin position="121"/>
        <end position="131"/>
    </location>
</feature>
<dbReference type="GeneID" id="26634496"/>
<dbReference type="Proteomes" id="UP000202583">
    <property type="component" value="Segment"/>
</dbReference>
<reference evidence="2 3" key="1">
    <citation type="submission" date="2015-07" db="EMBL/GenBank/DDBJ databases">
        <title>Two Asian jumbo phage RSL2 and RSF1 infecting the phytopathogen Ralstonia solanacearum share common features related to the phi-KZ-like phages.</title>
        <authorList>
            <person name="Kawasaki T."/>
            <person name="Fujie M."/>
            <person name="Chatchawankanphanich O."/>
            <person name="Ogata H."/>
            <person name="Yamada T."/>
        </authorList>
    </citation>
    <scope>NUCLEOTIDE SEQUENCE [LARGE SCALE GENOMIC DNA]</scope>
    <source>
        <strain evidence="2 3">RSF1</strain>
    </source>
</reference>
<protein>
    <submittedName>
        <fullName evidence="2">Uncharacterized protein</fullName>
    </submittedName>
</protein>